<evidence type="ECO:0000313" key="1">
    <source>
        <dbReference type="EMBL" id="DAD73943.1"/>
    </source>
</evidence>
<organism evidence="1">
    <name type="scientific">Siphoviridae sp. ctFn287</name>
    <dbReference type="NCBI Taxonomy" id="2826215"/>
    <lineage>
        <taxon>Viruses</taxon>
        <taxon>Duplodnaviria</taxon>
        <taxon>Heunggongvirae</taxon>
        <taxon>Uroviricota</taxon>
        <taxon>Caudoviricetes</taxon>
    </lineage>
</organism>
<name>A0A8S5LVQ4_9CAUD</name>
<dbReference type="EMBL" id="BK014748">
    <property type="protein sequence ID" value="DAD73943.1"/>
    <property type="molecule type" value="Genomic_DNA"/>
</dbReference>
<accession>A0A8S5LVQ4</accession>
<reference evidence="1" key="1">
    <citation type="journal article" date="2021" name="Proc. Natl. Acad. Sci. U.S.A.">
        <title>A Catalog of Tens of Thousands of Viruses from Human Metagenomes Reveals Hidden Associations with Chronic Diseases.</title>
        <authorList>
            <person name="Tisza M.J."/>
            <person name="Buck C.B."/>
        </authorList>
    </citation>
    <scope>NUCLEOTIDE SEQUENCE</scope>
    <source>
        <strain evidence="1">CtFn287</strain>
    </source>
</reference>
<proteinExistence type="predicted"/>
<protein>
    <submittedName>
        <fullName evidence="1">Uncharacterized protein</fullName>
    </submittedName>
</protein>
<sequence length="34" mass="3937">MRSPYLSNSNNFCYWNNNGYVNNNSASNTNYCPL</sequence>